<dbReference type="Gene3D" id="1.20.1270.280">
    <property type="match status" value="1"/>
</dbReference>
<dbReference type="InterPro" id="IPR041228">
    <property type="entry name" value="Dynein_C"/>
</dbReference>
<dbReference type="GO" id="GO:0005930">
    <property type="term" value="C:axoneme"/>
    <property type="evidence" value="ECO:0007669"/>
    <property type="project" value="UniProtKB-SubCell"/>
</dbReference>
<evidence type="ECO:0000256" key="14">
    <source>
        <dbReference type="ARBA" id="ARBA00023212"/>
    </source>
</evidence>
<dbReference type="InterPro" id="IPR041658">
    <property type="entry name" value="AAA_lid_11"/>
</dbReference>
<dbReference type="Pfam" id="PF12780">
    <property type="entry name" value="AAA_8"/>
    <property type="match status" value="1"/>
</dbReference>
<evidence type="ECO:0000259" key="19">
    <source>
        <dbReference type="Pfam" id="PF12774"/>
    </source>
</evidence>
<keyword evidence="6" id="KW-0493">Microtubule</keyword>
<dbReference type="OrthoDB" id="5593012at2759"/>
<comment type="similarity">
    <text evidence="3">Belongs to the dynein heavy chain family.</text>
</comment>
<dbReference type="InterPro" id="IPR002401">
    <property type="entry name" value="Cyt_P450_E_grp-I"/>
</dbReference>
<dbReference type="Gene3D" id="3.10.490.20">
    <property type="match status" value="1"/>
</dbReference>
<dbReference type="Pfam" id="PF12781">
    <property type="entry name" value="AAA_9"/>
    <property type="match status" value="1"/>
</dbReference>
<keyword evidence="14" id="KW-0206">Cytoskeleton</keyword>
<feature type="domain" description="Dynein heavy chain ATP-binding dynein motor region" evidence="22">
    <location>
        <begin position="1719"/>
        <end position="1940"/>
    </location>
</feature>
<dbReference type="GO" id="GO:0031514">
    <property type="term" value="C:motile cilium"/>
    <property type="evidence" value="ECO:0007669"/>
    <property type="project" value="UniProtKB-SubCell"/>
</dbReference>
<dbReference type="FunFam" id="3.40.50.300:FF:001328">
    <property type="entry name" value="Dynein heavy chain 6, axonemal"/>
    <property type="match status" value="1"/>
</dbReference>
<dbReference type="InterPro" id="IPR041466">
    <property type="entry name" value="Dynein_AAA5_ext"/>
</dbReference>
<dbReference type="FunFam" id="3.40.50.300:FF:002141">
    <property type="entry name" value="Dynein heavy chain"/>
    <property type="match status" value="1"/>
</dbReference>
<comment type="subcellular location">
    <subcellularLocation>
        <location evidence="1">Cell projection</location>
        <location evidence="1">Cilium</location>
        <location evidence="1">Flagellum</location>
    </subcellularLocation>
    <subcellularLocation>
        <location evidence="2">Cytoplasm</location>
        <location evidence="2">Cytoskeleton</location>
        <location evidence="2">Cilium axoneme</location>
    </subcellularLocation>
</comment>
<dbReference type="Gene3D" id="1.10.630.10">
    <property type="entry name" value="Cytochrome P450"/>
    <property type="match status" value="2"/>
</dbReference>
<dbReference type="FunFam" id="1.20.1270.280:FF:000038">
    <property type="entry name" value="AT13908p"/>
    <property type="match status" value="1"/>
</dbReference>
<dbReference type="InterPro" id="IPR001128">
    <property type="entry name" value="Cyt_P450"/>
</dbReference>
<dbReference type="GO" id="GO:0007018">
    <property type="term" value="P:microtubule-based movement"/>
    <property type="evidence" value="ECO:0007669"/>
    <property type="project" value="InterPro"/>
</dbReference>
<dbReference type="GO" id="GO:0020037">
    <property type="term" value="F:heme binding"/>
    <property type="evidence" value="ECO:0007669"/>
    <property type="project" value="InterPro"/>
</dbReference>
<accession>A0A3M7SEE4</accession>
<dbReference type="InterPro" id="IPR024317">
    <property type="entry name" value="Dynein_heavy_chain_D4_dom"/>
</dbReference>
<name>A0A3M7SEE4_BRAPC</name>
<dbReference type="InterPro" id="IPR036396">
    <property type="entry name" value="Cyt_P450_sf"/>
</dbReference>
<dbReference type="PRINTS" id="PR00463">
    <property type="entry name" value="EP450I"/>
</dbReference>
<keyword evidence="13" id="KW-0505">Motor protein</keyword>
<dbReference type="Gene3D" id="6.10.140.1060">
    <property type="match status" value="1"/>
</dbReference>
<dbReference type="FunFam" id="3.10.490.20:FF:000001">
    <property type="entry name" value="dynein heavy chain 7, axonemal"/>
    <property type="match status" value="1"/>
</dbReference>
<keyword evidence="10" id="KW-0243">Dynein</keyword>
<dbReference type="FunFam" id="1.20.1270.280:FF:000037">
    <property type="entry name" value="Dynein, axonemal, heavy chain 7"/>
    <property type="match status" value="1"/>
</dbReference>
<keyword evidence="11 17" id="KW-0175">Coiled coil</keyword>
<gene>
    <name evidence="27" type="ORF">BpHYR1_049330</name>
</gene>
<dbReference type="InterPro" id="IPR041589">
    <property type="entry name" value="DNAH3_AAA_lid_1"/>
</dbReference>
<protein>
    <submittedName>
        <fullName evidence="27">Dynein heavy chain axonemal</fullName>
        <ecNumber evidence="27">3.6.1.15</ecNumber>
    </submittedName>
</protein>
<dbReference type="PANTHER" id="PTHR22878">
    <property type="entry name" value="DYNEIN HEAVY CHAIN 6, AXONEMAL-LIKE-RELATED"/>
    <property type="match status" value="1"/>
</dbReference>
<dbReference type="PROSITE" id="PS00086">
    <property type="entry name" value="CYTOCHROME_P450"/>
    <property type="match status" value="1"/>
</dbReference>
<keyword evidence="16" id="KW-0408">Iron</keyword>
<dbReference type="GO" id="GO:0005506">
    <property type="term" value="F:iron ion binding"/>
    <property type="evidence" value="ECO:0007669"/>
    <property type="project" value="InterPro"/>
</dbReference>
<dbReference type="FunFam" id="1.20.920.30:FF:000002">
    <property type="entry name" value="Dynein axonemal heavy chain 3"/>
    <property type="match status" value="1"/>
</dbReference>
<dbReference type="Proteomes" id="UP000276133">
    <property type="component" value="Unassembled WGS sequence"/>
</dbReference>
<dbReference type="GO" id="GO:0004497">
    <property type="term" value="F:monooxygenase activity"/>
    <property type="evidence" value="ECO:0007669"/>
    <property type="project" value="InterPro"/>
</dbReference>
<keyword evidence="12" id="KW-0969">Cilium</keyword>
<dbReference type="EC" id="3.6.1.15" evidence="27"/>
<evidence type="ECO:0000256" key="15">
    <source>
        <dbReference type="ARBA" id="ARBA00023273"/>
    </source>
</evidence>
<dbReference type="PANTHER" id="PTHR22878:SF66">
    <property type="entry name" value="DYNEIN AXONEMAL HEAVY CHAIN 7"/>
    <property type="match status" value="1"/>
</dbReference>
<dbReference type="GO" id="GO:0017111">
    <property type="term" value="F:ribonucleoside triphosphate phosphatase activity"/>
    <property type="evidence" value="ECO:0007669"/>
    <property type="project" value="UniProtKB-EC"/>
</dbReference>
<dbReference type="InterPro" id="IPR043157">
    <property type="entry name" value="Dynein_AAA1S"/>
</dbReference>
<comment type="cofactor">
    <cofactor evidence="16">
        <name>heme</name>
        <dbReference type="ChEBI" id="CHEBI:30413"/>
    </cofactor>
</comment>
<dbReference type="Pfam" id="PF18198">
    <property type="entry name" value="AAA_lid_11"/>
    <property type="match status" value="1"/>
</dbReference>
<dbReference type="InterPro" id="IPR017972">
    <property type="entry name" value="Cyt_P450_CS"/>
</dbReference>
<evidence type="ECO:0000256" key="17">
    <source>
        <dbReference type="SAM" id="Coils"/>
    </source>
</evidence>
<evidence type="ECO:0000259" key="22">
    <source>
        <dbReference type="Pfam" id="PF12781"/>
    </source>
</evidence>
<evidence type="ECO:0000256" key="3">
    <source>
        <dbReference type="ARBA" id="ARBA00008887"/>
    </source>
</evidence>
<feature type="domain" description="Dynein heavy chain region D6 P-loop" evidence="18">
    <location>
        <begin position="2183"/>
        <end position="2297"/>
    </location>
</feature>
<evidence type="ECO:0000259" key="20">
    <source>
        <dbReference type="Pfam" id="PF12777"/>
    </source>
</evidence>
<feature type="coiled-coil region" evidence="17">
    <location>
        <begin position="1575"/>
        <end position="1637"/>
    </location>
</feature>
<dbReference type="InterPro" id="IPR026983">
    <property type="entry name" value="DHC"/>
</dbReference>
<dbReference type="Pfam" id="PF03028">
    <property type="entry name" value="Dynein_heavy"/>
    <property type="match status" value="1"/>
</dbReference>
<dbReference type="InterPro" id="IPR035706">
    <property type="entry name" value="AAA_9"/>
</dbReference>
<evidence type="ECO:0000259" key="18">
    <source>
        <dbReference type="Pfam" id="PF03028"/>
    </source>
</evidence>
<comment type="caution">
    <text evidence="27">The sequence shown here is derived from an EMBL/GenBank/DDBJ whole genome shotgun (WGS) entry which is preliminary data.</text>
</comment>
<dbReference type="FunFam" id="1.10.8.720:FF:000001">
    <property type="entry name" value="dynein heavy chain 7, axonemal"/>
    <property type="match status" value="1"/>
</dbReference>
<dbReference type="Gene3D" id="1.10.472.130">
    <property type="match status" value="1"/>
</dbReference>
<evidence type="ECO:0000256" key="16">
    <source>
        <dbReference type="PIRSR" id="PIRSR602401-1"/>
    </source>
</evidence>
<evidence type="ECO:0000256" key="4">
    <source>
        <dbReference type="ARBA" id="ARBA00010617"/>
    </source>
</evidence>
<dbReference type="InterPro" id="IPR035699">
    <property type="entry name" value="AAA_6"/>
</dbReference>
<feature type="domain" description="Dynein heavy chain AAA lid" evidence="25">
    <location>
        <begin position="2332"/>
        <end position="2471"/>
    </location>
</feature>
<dbReference type="Pfam" id="PF12775">
    <property type="entry name" value="AAA_7"/>
    <property type="match status" value="1"/>
</dbReference>
<evidence type="ECO:0000313" key="28">
    <source>
        <dbReference type="Proteomes" id="UP000276133"/>
    </source>
</evidence>
<dbReference type="Gene3D" id="1.20.920.30">
    <property type="match status" value="1"/>
</dbReference>
<dbReference type="Gene3D" id="1.10.8.720">
    <property type="entry name" value="Region D6 of dynein motor"/>
    <property type="match status" value="1"/>
</dbReference>
<dbReference type="EMBL" id="REGN01001519">
    <property type="protein sequence ID" value="RNA34142.1"/>
    <property type="molecule type" value="Genomic_DNA"/>
</dbReference>
<dbReference type="InterPro" id="IPR024743">
    <property type="entry name" value="Dynein_HC_stalk"/>
</dbReference>
<evidence type="ECO:0000256" key="5">
    <source>
        <dbReference type="ARBA" id="ARBA00022490"/>
    </source>
</evidence>
<keyword evidence="7" id="KW-0547">Nucleotide-binding</keyword>
<dbReference type="GO" id="GO:0030286">
    <property type="term" value="C:dynein complex"/>
    <property type="evidence" value="ECO:0007669"/>
    <property type="project" value="UniProtKB-KW"/>
</dbReference>
<dbReference type="Gene3D" id="1.10.8.710">
    <property type="match status" value="1"/>
</dbReference>
<proteinExistence type="inferred from homology"/>
<feature type="domain" description="Dynein heavy chain AAA module D4" evidence="21">
    <location>
        <begin position="825"/>
        <end position="1087"/>
    </location>
</feature>
<evidence type="ECO:0000259" key="25">
    <source>
        <dbReference type="Pfam" id="PF18198"/>
    </source>
</evidence>
<dbReference type="FunFam" id="1.10.8.1220:FF:000001">
    <property type="entry name" value="Dynein axonemal heavy chain 5"/>
    <property type="match status" value="1"/>
</dbReference>
<dbReference type="SUPFAM" id="SSF52540">
    <property type="entry name" value="P-loop containing nucleoside triphosphate hydrolases"/>
    <property type="match status" value="3"/>
</dbReference>
<sequence length="2783" mass="317670">MRAVKSVLTAAGNLKLKYPNENEDIIMLRSIIDVNLPKFLSHDLPLFHGITSDLFPGVVLPKPDYEVLNEAIAEVCLKTNLQKTDFFVEKIQQIYEMMIVRHGFMIVGSPFGGKTCAYRTLAGALALVHEKKLMDENKVQITVMNPKSITMGQLYGQFDPVSHEWSDGILAVSYRKFAQDTTPDRKWLLFDGPVDAVWIENMNTVLDDNKKLCLMSGEIIQLSPTTNLIFEPMDLEQASPATVSRCGMIYMEPLSLGWRPVFKSWLNTLPATLDDKLKKILTDMFERFIDPCLQLVRKGGLKELVATSNTNLVKSCMNLLECLFDKFQDAKKFAYYDPKEVVVWIEGMFIFSLVWSIGAPLNSDSRQKIDSFIRKLLVEGIDEEEKAKLGILDTVEPPSKKYDIELPEKGLIFNYKFITEKEEEGEEVAPPTGDEVGTKYWEPWSLALAAVAPISKDALFNEIIVETVDTIRYTYLMDILITHQKPVLFVGPTGTGKSAYVTEYLLKKTNKDVYKPVLINFSAQTSHNQTQDIIMSKLDKRRKGVFGPPFGQKCVVFVDDVNMPQVETYGAQGPIELLRQWYDHWNWYDRKDQTKINLIDIQLMCAMGPPGGGRNNVSPRFLRHFNIVAINEFDDQTMKIIFSKILDWHIMVKNFSDPFKTLAPKIIEASLSVYKEAMKNLLPTPAKSHYIFNLRDFSRVVQGLTLSEPESCSDVNAMQRLWIHEIFRVYYDRLVDDADRKWLYEHTAKCVNDYLGENFHSILAHLDAEATGKVTEDNLRSLMFCDFGDPKNEARRYLEVDNLGSLRTIVEGHLDEYNQINKRPMHLVMFRFAIEHVSRISRVLKQPRSHALLVGVGGSGRQSLTKLAAHMAEYELFQVEISKSYTINEWHDDLKRILRKSTETDQHGVFLFSDNQIKDESFLEDVNNLLNAGEVPNLFPADEKQEICDKMRQLDRQRDKSKQTDGSPVALFNMFVQRCRDQLHIVLAMSPIGDAFRTRLRKFPSLVNCCTIDWFQPWPEDALEAVASRSFEEIDLSPEDLKGCIESCKYFHTSTQTLSQKFLAHLDRHNYVTPTSYLELISTFKNLLDKQRQATIKAKSRYEVGLEKLESASNQVADMQVELKELQPQLIVASQEVDANTLVVEKETIEVSKVEKLGDRPHEKMFEWSQKYGPIFKVYLGSELVVVLNGTDTVREAFIENAEDKIRRKSRFTSFSFDHLSSIVQDLFIAGTETISTSINWAIIYAAKYLEYQDKLVSEIDQVLGKEKLPTESDRSKLNFVQAFLNETMRIISAGPILVPRSTTKDVVFQGCKIPENTFIMANIWSCMRDPDYWSEPNEFRPERFLDKNGNFECKNPAMMPFSVGKRACIGENIARLQIFLIFTSLLQKFHFSFANSAELNDVVKADEEVANEQAKVAKGIKDECDSDLAQAMPILNAALAALDTITQNDITLLKKMNSPPSGVRLVMEAVCVLKGIKPERVNDPSGKKIDDYWKPSQKLVSEMKFLESLLTFDKDNIPQNYMKTIREKYVPNADFVPEKIKTASSAAEGLCKWVRAMDQYDQVAKVVAPKKAKLKEAESSLAVAMESLETKRSQLREVQAKLKKLTDELDSNKQKKQKLEFQVDLCQKKLERAEALIGGLGGEKIRWTQAAQDLGLQYENLTGDILLSSAVVAYLGAFTAAFRQEQTNEWCTYVESKNIPRSKHFSLVQTLGDAVKIRSWNISGLPSDTFSVENGIILDNARRWPLMIDPQGQANKWIKHMEKPNNLALIKLTDSDYVRTLENCITFGNPCLLENVGEELDPLLEPLLLKQTFKQGGSLCIKLGDQIIEYAPDFRFYITTKLRNPHYLPETSVKVTLLNFMITTEGLDDQLLGIVVARERPELEEEKNALILQSAENKKQLKEIEDKILEVLSTSEGNILEDETAIKILSSSKILSNEISEKQAIAEETEKKIDEARMGYRPIAIHSTILFFSIADLANIEPMYQYSLTWFVNLFIMSIDNSDKNDDLKKRLENLREHFTYSLYSNICRSLFEKDKLLFSFLLCVNLLKHDKLIDEEEWRFLLTGGVGLENPYTNPTAWLPAKAWDEICRLDGLNSFKDIRKKFLGQKDQWKIVYDSVEPYKESFPGEWNELKDFQRLCIIRCIRPDKIIPMVQKFVSENLGQKYIEPPPFDLAKSYADSLCTTPLVFVLSPGGDPMLALLKFADDMGFSGSKLQSLSLGQGQGPIALKMISQGVKEGTWVVLQNCHLAASWMTTLEKVCEDLNPDQTHPDFRLWLTSYPSDKFPVSVLQNGVKMTNEPPKGLRFNVLRSYLSDPISDPDFFSSVKDQHAWKKLLFSLCFFHAIVQERRKFGPIGWNISYEFNETDLRISVQQLAIFLNQYDEVQYEALKYLTGECNYGGRVTDDKDRRTLNSILEKFYCKEVVEDDNYKFDEGGLYYAPQDGDYDSYLNYINQLPIISEPNIFGMHQNADITKDQNETKLLFDNILLTQGKGSAGGGDGKSDDDIIGQVAGDILAKLPKNFDTEAALRRYPTEYKQSMNTVLVQEMTRFNRLLSVVRSTLVDIQKAIKGLVVMNSDLEEVYLSLMTGKIPNTWKKKSYPSLKPLGSYVNDFLARLKFLQDWYNDGAPSTFWVSGFFFTQAFLTGVQQNFSRKYTIPIDLLSFDYEVMDDKEPSTPPEDGAYIKGLFLDGARWDRKTRRLAESYPKQIQDPMPIILILPIKKDDIQPKQTYTAPVYKTSERRGVLSTTGHSTNFVISMRLTSDKPESHWIGRGTALLCQMDN</sequence>
<dbReference type="GO" id="GO:0005874">
    <property type="term" value="C:microtubule"/>
    <property type="evidence" value="ECO:0007669"/>
    <property type="project" value="UniProtKB-KW"/>
</dbReference>
<keyword evidence="9" id="KW-0282">Flagellum</keyword>
<dbReference type="GO" id="GO:0016705">
    <property type="term" value="F:oxidoreductase activity, acting on paired donors, with incorporation or reduction of molecular oxygen"/>
    <property type="evidence" value="ECO:0007669"/>
    <property type="project" value="InterPro"/>
</dbReference>
<evidence type="ECO:0000259" key="21">
    <source>
        <dbReference type="Pfam" id="PF12780"/>
    </source>
</evidence>
<dbReference type="InterPro" id="IPR027417">
    <property type="entry name" value="P-loop_NTPase"/>
</dbReference>
<dbReference type="FunFam" id="3.40.50.300:FF:000223">
    <property type="entry name" value="Dynein heavy chain 3, axonemal"/>
    <property type="match status" value="1"/>
</dbReference>
<dbReference type="Pfam" id="PF12777">
    <property type="entry name" value="MT"/>
    <property type="match status" value="1"/>
</dbReference>
<dbReference type="Pfam" id="PF00067">
    <property type="entry name" value="p450"/>
    <property type="match status" value="2"/>
</dbReference>
<dbReference type="InterPro" id="IPR004273">
    <property type="entry name" value="Dynein_heavy_D6_P-loop"/>
</dbReference>
<evidence type="ECO:0000256" key="13">
    <source>
        <dbReference type="ARBA" id="ARBA00023175"/>
    </source>
</evidence>
<evidence type="ECO:0000256" key="6">
    <source>
        <dbReference type="ARBA" id="ARBA00022701"/>
    </source>
</evidence>
<dbReference type="GO" id="GO:0008569">
    <property type="term" value="F:minus-end-directed microtubule motor activity"/>
    <property type="evidence" value="ECO:0007669"/>
    <property type="project" value="InterPro"/>
</dbReference>
<feature type="domain" description="Dynein heavy chain 3 AAA+ lid" evidence="24">
    <location>
        <begin position="667"/>
        <end position="748"/>
    </location>
</feature>
<dbReference type="Pfam" id="PF17857">
    <property type="entry name" value="AAA_lid_1"/>
    <property type="match status" value="1"/>
</dbReference>
<reference evidence="27 28" key="1">
    <citation type="journal article" date="2018" name="Sci. Rep.">
        <title>Genomic signatures of local adaptation to the degree of environmental predictability in rotifers.</title>
        <authorList>
            <person name="Franch-Gras L."/>
            <person name="Hahn C."/>
            <person name="Garcia-Roger E.M."/>
            <person name="Carmona M.J."/>
            <person name="Serra M."/>
            <person name="Gomez A."/>
        </authorList>
    </citation>
    <scope>NUCLEOTIDE SEQUENCE [LARGE SCALE GENOMIC DNA]</scope>
    <source>
        <strain evidence="27">HYR1</strain>
    </source>
</reference>
<feature type="domain" description="Dynein heavy chain coiled coil stalk" evidence="20">
    <location>
        <begin position="1414"/>
        <end position="1694"/>
    </location>
</feature>
<feature type="domain" description="Dynein heavy chain C-terminal" evidence="26">
    <location>
        <begin position="2477"/>
        <end position="2779"/>
    </location>
</feature>
<evidence type="ECO:0000259" key="24">
    <source>
        <dbReference type="Pfam" id="PF17857"/>
    </source>
</evidence>
<evidence type="ECO:0000256" key="1">
    <source>
        <dbReference type="ARBA" id="ARBA00004230"/>
    </source>
</evidence>
<evidence type="ECO:0000256" key="7">
    <source>
        <dbReference type="ARBA" id="ARBA00022741"/>
    </source>
</evidence>
<feature type="domain" description="Dynein heavy chain AAA 5 extension" evidence="23">
    <location>
        <begin position="281"/>
        <end position="422"/>
    </location>
</feature>
<dbReference type="GO" id="GO:0051959">
    <property type="term" value="F:dynein light intermediate chain binding"/>
    <property type="evidence" value="ECO:0007669"/>
    <property type="project" value="InterPro"/>
</dbReference>
<dbReference type="GO" id="GO:0005524">
    <property type="term" value="F:ATP binding"/>
    <property type="evidence" value="ECO:0007669"/>
    <property type="project" value="UniProtKB-KW"/>
</dbReference>
<feature type="binding site" description="axial binding residue" evidence="16">
    <location>
        <position position="1369"/>
    </location>
    <ligand>
        <name>heme</name>
        <dbReference type="ChEBI" id="CHEBI:30413"/>
    </ligand>
    <ligandPart>
        <name>Fe</name>
        <dbReference type="ChEBI" id="CHEBI:18248"/>
    </ligandPart>
</feature>
<evidence type="ECO:0000313" key="27">
    <source>
        <dbReference type="EMBL" id="RNA34142.1"/>
    </source>
</evidence>
<keyword evidence="27" id="KW-0378">Hydrolase</keyword>
<dbReference type="GO" id="GO:0045505">
    <property type="term" value="F:dynein intermediate chain binding"/>
    <property type="evidence" value="ECO:0007669"/>
    <property type="project" value="InterPro"/>
</dbReference>
<dbReference type="FunFam" id="1.10.472.130:FF:000005">
    <property type="entry name" value="Dynein axonemal heavy chain 7"/>
    <property type="match status" value="1"/>
</dbReference>
<dbReference type="InterPro" id="IPR042219">
    <property type="entry name" value="AAA_lid_11_sf"/>
</dbReference>
<evidence type="ECO:0000256" key="11">
    <source>
        <dbReference type="ARBA" id="ARBA00023054"/>
    </source>
</evidence>
<evidence type="ECO:0000256" key="12">
    <source>
        <dbReference type="ARBA" id="ARBA00023069"/>
    </source>
</evidence>
<dbReference type="Gene3D" id="1.20.920.20">
    <property type="match status" value="2"/>
</dbReference>
<dbReference type="Gene3D" id="1.10.8.1220">
    <property type="match status" value="1"/>
</dbReference>
<dbReference type="Gene3D" id="3.40.50.300">
    <property type="entry name" value="P-loop containing nucleotide triphosphate hydrolases"/>
    <property type="match status" value="4"/>
</dbReference>
<comment type="similarity">
    <text evidence="4">Belongs to the cytochrome P450 family.</text>
</comment>
<dbReference type="FunFam" id="3.40.50.300:FF:000362">
    <property type="entry name" value="Dynein, axonemal, heavy chain 6"/>
    <property type="match status" value="1"/>
</dbReference>
<keyword evidence="15" id="KW-0966">Cell projection</keyword>
<dbReference type="InterPro" id="IPR043160">
    <property type="entry name" value="Dynein_C_barrel"/>
</dbReference>
<keyword evidence="28" id="KW-1185">Reference proteome</keyword>
<dbReference type="Pfam" id="PF18199">
    <property type="entry name" value="Dynein_C"/>
    <property type="match status" value="1"/>
</dbReference>
<dbReference type="Pfam" id="PF12774">
    <property type="entry name" value="AAA_6"/>
    <property type="match status" value="1"/>
</dbReference>
<evidence type="ECO:0000256" key="2">
    <source>
        <dbReference type="ARBA" id="ARBA00004430"/>
    </source>
</evidence>
<evidence type="ECO:0000259" key="26">
    <source>
        <dbReference type="Pfam" id="PF18199"/>
    </source>
</evidence>
<dbReference type="FunFam" id="1.10.8.710:FF:000008">
    <property type="entry name" value="Dynein axonemal heavy chain 3"/>
    <property type="match status" value="1"/>
</dbReference>
<evidence type="ECO:0000256" key="8">
    <source>
        <dbReference type="ARBA" id="ARBA00022840"/>
    </source>
</evidence>
<keyword evidence="16" id="KW-0349">Heme</keyword>
<keyword evidence="8" id="KW-0067">ATP-binding</keyword>
<dbReference type="STRING" id="10195.A0A3M7SEE4"/>
<keyword evidence="16" id="KW-0479">Metal-binding</keyword>
<dbReference type="SUPFAM" id="SSF48264">
    <property type="entry name" value="Cytochrome P450"/>
    <property type="match status" value="1"/>
</dbReference>
<evidence type="ECO:0000256" key="9">
    <source>
        <dbReference type="ARBA" id="ARBA00022846"/>
    </source>
</evidence>
<dbReference type="Pfam" id="PF17852">
    <property type="entry name" value="Dynein_AAA_lid"/>
    <property type="match status" value="1"/>
</dbReference>
<evidence type="ECO:0000256" key="10">
    <source>
        <dbReference type="ARBA" id="ARBA00023017"/>
    </source>
</evidence>
<keyword evidence="5" id="KW-0963">Cytoplasm</keyword>
<dbReference type="FunFam" id="1.20.920.20:FF:000006">
    <property type="entry name" value="Dynein, axonemal, heavy chain 6"/>
    <property type="match status" value="1"/>
</dbReference>
<feature type="domain" description="Dynein heavy chain hydrolytic ATP-binding dynein motor region" evidence="19">
    <location>
        <begin position="1"/>
        <end position="115"/>
    </location>
</feature>
<organism evidence="27 28">
    <name type="scientific">Brachionus plicatilis</name>
    <name type="common">Marine rotifer</name>
    <name type="synonym">Brachionus muelleri</name>
    <dbReference type="NCBI Taxonomy" id="10195"/>
    <lineage>
        <taxon>Eukaryota</taxon>
        <taxon>Metazoa</taxon>
        <taxon>Spiralia</taxon>
        <taxon>Gnathifera</taxon>
        <taxon>Rotifera</taxon>
        <taxon>Eurotatoria</taxon>
        <taxon>Monogononta</taxon>
        <taxon>Pseudotrocha</taxon>
        <taxon>Ploima</taxon>
        <taxon>Brachionidae</taxon>
        <taxon>Brachionus</taxon>
    </lineage>
</organism>
<evidence type="ECO:0000259" key="23">
    <source>
        <dbReference type="Pfam" id="PF17852"/>
    </source>
</evidence>
<dbReference type="PRINTS" id="PR00385">
    <property type="entry name" value="P450"/>
</dbReference>